<evidence type="ECO:0000313" key="19">
    <source>
        <dbReference type="EMBL" id="CAA9552414.1"/>
    </source>
</evidence>
<dbReference type="GO" id="GO:0008800">
    <property type="term" value="F:beta-lactamase activity"/>
    <property type="evidence" value="ECO:0007669"/>
    <property type="project" value="UniProtKB-UniRule"/>
</dbReference>
<dbReference type="SUPFAM" id="SSF56519">
    <property type="entry name" value="Penicillin binding protein dimerisation domain"/>
    <property type="match status" value="1"/>
</dbReference>
<dbReference type="GO" id="GO:0008360">
    <property type="term" value="P:regulation of cell shape"/>
    <property type="evidence" value="ECO:0007669"/>
    <property type="project" value="UniProtKB-KW"/>
</dbReference>
<dbReference type="PANTHER" id="PTHR30627">
    <property type="entry name" value="PEPTIDOGLYCAN D,D-TRANSPEPTIDASE"/>
    <property type="match status" value="1"/>
</dbReference>
<evidence type="ECO:0000256" key="13">
    <source>
        <dbReference type="ARBA" id="ARBA00023251"/>
    </source>
</evidence>
<dbReference type="GO" id="GO:0005886">
    <property type="term" value="C:plasma membrane"/>
    <property type="evidence" value="ECO:0007669"/>
    <property type="project" value="UniProtKB-SubCell"/>
</dbReference>
<dbReference type="InterPro" id="IPR001460">
    <property type="entry name" value="PCN-bd_Tpept"/>
</dbReference>
<evidence type="ECO:0000256" key="11">
    <source>
        <dbReference type="ARBA" id="ARBA00022989"/>
    </source>
</evidence>
<evidence type="ECO:0000259" key="17">
    <source>
        <dbReference type="Pfam" id="PF00905"/>
    </source>
</evidence>
<keyword evidence="9" id="KW-0133">Cell shape</keyword>
<dbReference type="EMBL" id="CADCWP010000001">
    <property type="protein sequence ID" value="CAA9552414.1"/>
    <property type="molecule type" value="Genomic_DNA"/>
</dbReference>
<keyword evidence="19" id="KW-0121">Carboxypeptidase</keyword>
<dbReference type="GO" id="GO:0046677">
    <property type="term" value="P:response to antibiotic"/>
    <property type="evidence" value="ECO:0007669"/>
    <property type="project" value="UniProtKB-UniRule"/>
</dbReference>
<proteinExistence type="inferred from homology"/>
<evidence type="ECO:0000256" key="12">
    <source>
        <dbReference type="ARBA" id="ARBA00023136"/>
    </source>
</evidence>
<dbReference type="InterPro" id="IPR012338">
    <property type="entry name" value="Beta-lactam/transpept-like"/>
</dbReference>
<comment type="catalytic activity">
    <reaction evidence="15">
        <text>a beta-lactam + H2O = a substituted beta-amino acid</text>
        <dbReference type="Rhea" id="RHEA:20401"/>
        <dbReference type="ChEBI" id="CHEBI:15377"/>
        <dbReference type="ChEBI" id="CHEBI:35627"/>
        <dbReference type="ChEBI" id="CHEBI:140347"/>
        <dbReference type="EC" id="3.5.2.6"/>
    </reaction>
</comment>
<feature type="domain" description="Penicillin-binding protein dimerisation" evidence="18">
    <location>
        <begin position="68"/>
        <end position="218"/>
    </location>
</feature>
<keyword evidence="13 15" id="KW-0046">Antibiotic resistance</keyword>
<comment type="subcellular location">
    <subcellularLocation>
        <location evidence="2">Cell membrane</location>
    </subcellularLocation>
    <subcellularLocation>
        <location evidence="1">Membrane</location>
        <topology evidence="1">Single-pass membrane protein</topology>
    </subcellularLocation>
</comment>
<dbReference type="GO" id="GO:0071555">
    <property type="term" value="P:cell wall organization"/>
    <property type="evidence" value="ECO:0007669"/>
    <property type="project" value="UniProtKB-KW"/>
</dbReference>
<evidence type="ECO:0000256" key="4">
    <source>
        <dbReference type="ARBA" id="ARBA00012865"/>
    </source>
</evidence>
<dbReference type="GO" id="GO:0009252">
    <property type="term" value="P:peptidoglycan biosynthetic process"/>
    <property type="evidence" value="ECO:0007669"/>
    <property type="project" value="UniProtKB-KW"/>
</dbReference>
<dbReference type="GO" id="GO:0071972">
    <property type="term" value="F:peptidoglycan L,D-transpeptidase activity"/>
    <property type="evidence" value="ECO:0007669"/>
    <property type="project" value="TreeGrafter"/>
</dbReference>
<evidence type="ECO:0000256" key="16">
    <source>
        <dbReference type="SAM" id="Phobius"/>
    </source>
</evidence>
<keyword evidence="5" id="KW-1003">Cell membrane</keyword>
<dbReference type="Gene3D" id="3.40.710.10">
    <property type="entry name" value="DD-peptidase/beta-lactamase superfamily"/>
    <property type="match status" value="1"/>
</dbReference>
<name>A0A6J4UJA8_9DEIN</name>
<dbReference type="Pfam" id="PF00905">
    <property type="entry name" value="Transpeptidase"/>
    <property type="match status" value="1"/>
</dbReference>
<evidence type="ECO:0000256" key="5">
    <source>
        <dbReference type="ARBA" id="ARBA00022475"/>
    </source>
</evidence>
<evidence type="ECO:0000256" key="1">
    <source>
        <dbReference type="ARBA" id="ARBA00004167"/>
    </source>
</evidence>
<keyword evidence="8 15" id="KW-0378">Hydrolase</keyword>
<dbReference type="EC" id="3.5.2.6" evidence="4 15"/>
<gene>
    <name evidence="19" type="ORF">AVDCRST_MAG86-1545</name>
</gene>
<keyword evidence="10" id="KW-0573">Peptidoglycan synthesis</keyword>
<dbReference type="PANTHER" id="PTHR30627:SF2">
    <property type="entry name" value="PEPTIDOGLYCAN D,D-TRANSPEPTIDASE MRDA"/>
    <property type="match status" value="1"/>
</dbReference>
<reference evidence="19" key="1">
    <citation type="submission" date="2020-02" db="EMBL/GenBank/DDBJ databases">
        <authorList>
            <person name="Meier V. D."/>
        </authorList>
    </citation>
    <scope>NUCLEOTIDE SEQUENCE</scope>
    <source>
        <strain evidence="19">AVDCRST_MAG86</strain>
    </source>
</reference>
<keyword evidence="6 16" id="KW-0812">Transmembrane</keyword>
<evidence type="ECO:0000256" key="10">
    <source>
        <dbReference type="ARBA" id="ARBA00022984"/>
    </source>
</evidence>
<sequence>MSRVAPALKPPQDAADARGRAGRVRLLLALLLTGLVVIAGRLSYLQLLHGADYLALSRANAVQPERVAPLRGRILARDGTVLAGNRVAVDLLYRGGEIARWPRLRFLLGLSGPPRVPDLGDPEEAYSGAVLAWNLPDETVSGVAELIAGHPNLYLRRRLERIYPAGVAAHAVGTTTGADPERFAGYALGELVGQTGIEKAFQDELFGVPGRDLLRVDSVRTTLGRTTVAAAQPGRDVVLTLDVGAQRVAERVLGGALRYVNDERERQGLPKETVVQGALVAMNPQTGEILALASAPTFDPNVFARRPVEAAKVRALLEGDETPLTNRAVSAYPPASTFKVVSSLALLGGGTLTPETRLDCSQSFSFQGTLMQNWSDEAKGPYTVTQALADSCNTFFWRAAAATPGVTEGWGGFSERLARTARELGYGAPVGVGLPEEQAGRVPDEEWAEAFYGHAWYPGYTMNMTIGQGDLLATPVQVLQLVGTVALGGEQVQPHLVQRVGGVPTEVSVRDLPGAWGVVQAGMREMVTDYGGRWFLGPEVFAVDVAGKTGTAQNTGSDHAWFMGYGPLSNPDLAVVVFIENGGSSSAVAQPLARDFMQAYWARTGRLAQVGE</sequence>
<evidence type="ECO:0000256" key="14">
    <source>
        <dbReference type="ARBA" id="ARBA00023316"/>
    </source>
</evidence>
<keyword evidence="19" id="KW-0645">Protease</keyword>
<organism evidence="19">
    <name type="scientific">uncultured Truepera sp</name>
    <dbReference type="NCBI Taxonomy" id="543023"/>
    <lineage>
        <taxon>Bacteria</taxon>
        <taxon>Thermotogati</taxon>
        <taxon>Deinococcota</taxon>
        <taxon>Deinococci</taxon>
        <taxon>Trueperales</taxon>
        <taxon>Trueperaceae</taxon>
        <taxon>Truepera</taxon>
        <taxon>environmental samples</taxon>
    </lineage>
</organism>
<keyword evidence="14" id="KW-0961">Cell wall biogenesis/degradation</keyword>
<evidence type="ECO:0000256" key="7">
    <source>
        <dbReference type="ARBA" id="ARBA00022729"/>
    </source>
</evidence>
<evidence type="ECO:0000259" key="18">
    <source>
        <dbReference type="Pfam" id="PF03717"/>
    </source>
</evidence>
<evidence type="ECO:0000256" key="9">
    <source>
        <dbReference type="ARBA" id="ARBA00022960"/>
    </source>
</evidence>
<feature type="domain" description="Penicillin-binding protein transpeptidase" evidence="17">
    <location>
        <begin position="277"/>
        <end position="598"/>
    </location>
</feature>
<evidence type="ECO:0000256" key="15">
    <source>
        <dbReference type="RuleBase" id="RU361140"/>
    </source>
</evidence>
<dbReference type="InterPro" id="IPR050515">
    <property type="entry name" value="Beta-lactam/transpept"/>
</dbReference>
<dbReference type="Pfam" id="PF03717">
    <property type="entry name" value="PBP_dimer"/>
    <property type="match status" value="1"/>
</dbReference>
<keyword evidence="11 16" id="KW-1133">Transmembrane helix</keyword>
<evidence type="ECO:0000256" key="6">
    <source>
        <dbReference type="ARBA" id="ARBA00022692"/>
    </source>
</evidence>
<dbReference type="Gene3D" id="3.90.1310.10">
    <property type="entry name" value="Penicillin-binding protein 2a (Domain 2)"/>
    <property type="match status" value="1"/>
</dbReference>
<dbReference type="InterPro" id="IPR002137">
    <property type="entry name" value="Beta-lactam_class-D_AS"/>
</dbReference>
<dbReference type="GO" id="GO:0017001">
    <property type="term" value="P:antibiotic catabolic process"/>
    <property type="evidence" value="ECO:0007669"/>
    <property type="project" value="InterPro"/>
</dbReference>
<dbReference type="AlphaFoldDB" id="A0A6J4UJA8"/>
<dbReference type="PROSITE" id="PS00337">
    <property type="entry name" value="BETA_LACTAMASE_D"/>
    <property type="match status" value="1"/>
</dbReference>
<evidence type="ECO:0000256" key="2">
    <source>
        <dbReference type="ARBA" id="ARBA00004236"/>
    </source>
</evidence>
<keyword evidence="7" id="KW-0732">Signal</keyword>
<protein>
    <recommendedName>
        <fullName evidence="4 15">Beta-lactamase</fullName>
        <ecNumber evidence="4 15">3.5.2.6</ecNumber>
    </recommendedName>
</protein>
<comment type="similarity">
    <text evidence="3 15">Belongs to the class-D beta-lactamase family.</text>
</comment>
<evidence type="ECO:0000256" key="3">
    <source>
        <dbReference type="ARBA" id="ARBA00007898"/>
    </source>
</evidence>
<accession>A0A6J4UJA8</accession>
<dbReference type="GO" id="GO:0008658">
    <property type="term" value="F:penicillin binding"/>
    <property type="evidence" value="ECO:0007669"/>
    <property type="project" value="InterPro"/>
</dbReference>
<dbReference type="InterPro" id="IPR005311">
    <property type="entry name" value="PBP_dimer"/>
</dbReference>
<dbReference type="InterPro" id="IPR036138">
    <property type="entry name" value="PBP_dimer_sf"/>
</dbReference>
<keyword evidence="12 16" id="KW-0472">Membrane</keyword>
<dbReference type="SUPFAM" id="SSF56601">
    <property type="entry name" value="beta-lactamase/transpeptidase-like"/>
    <property type="match status" value="1"/>
</dbReference>
<feature type="transmembrane region" description="Helical" evidence="16">
    <location>
        <begin position="26"/>
        <end position="44"/>
    </location>
</feature>
<evidence type="ECO:0000256" key="8">
    <source>
        <dbReference type="ARBA" id="ARBA00022801"/>
    </source>
</evidence>